<feature type="region of interest" description="Disordered" evidence="1">
    <location>
        <begin position="1"/>
        <end position="26"/>
    </location>
</feature>
<dbReference type="SUPFAM" id="SSF53335">
    <property type="entry name" value="S-adenosyl-L-methionine-dependent methyltransferases"/>
    <property type="match status" value="1"/>
</dbReference>
<comment type="caution">
    <text evidence="3">The sequence shown here is derived from an EMBL/GenBank/DDBJ whole genome shotgun (WGS) entry which is preliminary data.</text>
</comment>
<dbReference type="AlphaFoldDB" id="A0A4R4YBA1"/>
<evidence type="ECO:0000313" key="4">
    <source>
        <dbReference type="Proteomes" id="UP000295302"/>
    </source>
</evidence>
<feature type="compositionally biased region" description="Polar residues" evidence="1">
    <location>
        <begin position="1"/>
        <end position="11"/>
    </location>
</feature>
<sequence length="285" mass="29977">MAVRNTEQYTAWNGPEGQAWAAGADQDPTEAELIDRLLDAARIGKHDRVLDIGCGAGVSSRAAARRAARGRVLGADLSGPMLERARLDAAGIGNVVFEQADAQVHPFPEGAFDAAISQYGVMFFTDPVAAFTNIGRALRPGGRLAFVVPQPAQECEWYVVPVAALLGIAPRPQAVVAAYPGQAPAMFALSDPVRIRQVLAAFADVSIEALHVAQWFGRTPAEAAEGFLGSGPTRYLLERDAALTREEAHARLSAALAPYAGDGGVVLPGAQWLVTARWTGGAAAR</sequence>
<protein>
    <submittedName>
        <fullName evidence="3">Class I SAM-dependent methyltransferase</fullName>
    </submittedName>
</protein>
<dbReference type="CDD" id="cd02440">
    <property type="entry name" value="AdoMet_MTases"/>
    <property type="match status" value="1"/>
</dbReference>
<organism evidence="3 4">
    <name type="scientific">Nonomuraea terrae</name>
    <dbReference type="NCBI Taxonomy" id="2530383"/>
    <lineage>
        <taxon>Bacteria</taxon>
        <taxon>Bacillati</taxon>
        <taxon>Actinomycetota</taxon>
        <taxon>Actinomycetes</taxon>
        <taxon>Streptosporangiales</taxon>
        <taxon>Streptosporangiaceae</taxon>
        <taxon>Nonomuraea</taxon>
    </lineage>
</organism>
<keyword evidence="4" id="KW-1185">Reference proteome</keyword>
<dbReference type="GO" id="GO:0008757">
    <property type="term" value="F:S-adenosylmethionine-dependent methyltransferase activity"/>
    <property type="evidence" value="ECO:0007669"/>
    <property type="project" value="InterPro"/>
</dbReference>
<dbReference type="Proteomes" id="UP000295302">
    <property type="component" value="Unassembled WGS sequence"/>
</dbReference>
<reference evidence="3 4" key="1">
    <citation type="submission" date="2019-03" db="EMBL/GenBank/DDBJ databases">
        <title>Draft genome sequences of novel Actinobacteria.</title>
        <authorList>
            <person name="Sahin N."/>
            <person name="Ay H."/>
            <person name="Saygin H."/>
        </authorList>
    </citation>
    <scope>NUCLEOTIDE SEQUENCE [LARGE SCALE GENOMIC DNA]</scope>
    <source>
        <strain evidence="3 4">CH32</strain>
    </source>
</reference>
<feature type="domain" description="Methyltransferase type 11" evidence="2">
    <location>
        <begin position="50"/>
        <end position="146"/>
    </location>
</feature>
<dbReference type="InterPro" id="IPR013216">
    <property type="entry name" value="Methyltransf_11"/>
</dbReference>
<accession>A0A4R4YBA1</accession>
<dbReference type="OrthoDB" id="9777638at2"/>
<evidence type="ECO:0000256" key="1">
    <source>
        <dbReference type="SAM" id="MobiDB-lite"/>
    </source>
</evidence>
<evidence type="ECO:0000259" key="2">
    <source>
        <dbReference type="Pfam" id="PF08241"/>
    </source>
</evidence>
<dbReference type="InterPro" id="IPR029063">
    <property type="entry name" value="SAM-dependent_MTases_sf"/>
</dbReference>
<keyword evidence="3" id="KW-0808">Transferase</keyword>
<gene>
    <name evidence="3" type="ORF">E1286_31980</name>
</gene>
<dbReference type="RefSeq" id="WP_132618376.1">
    <property type="nucleotide sequence ID" value="NZ_SMKQ01000136.1"/>
</dbReference>
<dbReference type="Gene3D" id="3.40.50.150">
    <property type="entry name" value="Vaccinia Virus protein VP39"/>
    <property type="match status" value="1"/>
</dbReference>
<dbReference type="Pfam" id="PF08241">
    <property type="entry name" value="Methyltransf_11"/>
    <property type="match status" value="1"/>
</dbReference>
<name>A0A4R4YBA1_9ACTN</name>
<proteinExistence type="predicted"/>
<dbReference type="PANTHER" id="PTHR43861">
    <property type="entry name" value="TRANS-ACONITATE 2-METHYLTRANSFERASE-RELATED"/>
    <property type="match status" value="1"/>
</dbReference>
<evidence type="ECO:0000313" key="3">
    <source>
        <dbReference type="EMBL" id="TDD41861.1"/>
    </source>
</evidence>
<keyword evidence="3" id="KW-0489">Methyltransferase</keyword>
<dbReference type="GO" id="GO:0032259">
    <property type="term" value="P:methylation"/>
    <property type="evidence" value="ECO:0007669"/>
    <property type="project" value="UniProtKB-KW"/>
</dbReference>
<dbReference type="EMBL" id="SMKQ01000136">
    <property type="protein sequence ID" value="TDD41861.1"/>
    <property type="molecule type" value="Genomic_DNA"/>
</dbReference>
<dbReference type="PANTHER" id="PTHR43861:SF1">
    <property type="entry name" value="TRANS-ACONITATE 2-METHYLTRANSFERASE"/>
    <property type="match status" value="1"/>
</dbReference>